<proteinExistence type="predicted"/>
<evidence type="ECO:0000256" key="1">
    <source>
        <dbReference type="SAM" id="Phobius"/>
    </source>
</evidence>
<keyword evidence="1" id="KW-0472">Membrane</keyword>
<feature type="transmembrane region" description="Helical" evidence="1">
    <location>
        <begin position="6"/>
        <end position="30"/>
    </location>
</feature>
<gene>
    <name evidence="2" type="ORF">OU682_16000</name>
</gene>
<keyword evidence="1" id="KW-1133">Transmembrane helix</keyword>
<dbReference type="Proteomes" id="UP001149822">
    <property type="component" value="Unassembled WGS sequence"/>
</dbReference>
<sequence>MKLCRTLINMVFVLYVIALALFLIAAFDLLDSRAMQCRRYF</sequence>
<comment type="caution">
    <text evidence="2">The sequence shown here is derived from an EMBL/GenBank/DDBJ whole genome shotgun (WGS) entry which is preliminary data.</text>
</comment>
<keyword evidence="3" id="KW-1185">Reference proteome</keyword>
<dbReference type="EMBL" id="JAPTYD010000029">
    <property type="protein sequence ID" value="MCZ0963120.1"/>
    <property type="molecule type" value="Genomic_DNA"/>
</dbReference>
<organism evidence="2 3">
    <name type="scientific">Paracoccus benzoatiresistens</name>
    <dbReference type="NCBI Taxonomy" id="2997341"/>
    <lineage>
        <taxon>Bacteria</taxon>
        <taxon>Pseudomonadati</taxon>
        <taxon>Pseudomonadota</taxon>
        <taxon>Alphaproteobacteria</taxon>
        <taxon>Rhodobacterales</taxon>
        <taxon>Paracoccaceae</taxon>
        <taxon>Paracoccus</taxon>
    </lineage>
</organism>
<evidence type="ECO:0000313" key="2">
    <source>
        <dbReference type="EMBL" id="MCZ0963120.1"/>
    </source>
</evidence>
<reference evidence="2" key="1">
    <citation type="submission" date="2022-12" db="EMBL/GenBank/DDBJ databases">
        <title>Paracoccus sp. EF6 isolated from a lake water.</title>
        <authorList>
            <person name="Liu H."/>
        </authorList>
    </citation>
    <scope>NUCLEOTIDE SEQUENCE</scope>
    <source>
        <strain evidence="2">EF6</strain>
    </source>
</reference>
<keyword evidence="1" id="KW-0812">Transmembrane</keyword>
<evidence type="ECO:0000313" key="3">
    <source>
        <dbReference type="Proteomes" id="UP001149822"/>
    </source>
</evidence>
<accession>A0ABT4J7M8</accession>
<name>A0ABT4J7M8_9RHOB</name>
<protein>
    <submittedName>
        <fullName evidence="2">Uncharacterized protein</fullName>
    </submittedName>
</protein>
<dbReference type="RefSeq" id="WP_268943182.1">
    <property type="nucleotide sequence ID" value="NZ_JAPTYD010000029.1"/>
</dbReference>